<name>A0A1H2W9K4_THIRO</name>
<keyword evidence="2" id="KW-1185">Reference proteome</keyword>
<gene>
    <name evidence="1" type="ORF">SAMN05421783_108101</name>
</gene>
<dbReference type="EMBL" id="FNNZ01000008">
    <property type="protein sequence ID" value="SDW77195.1"/>
    <property type="molecule type" value="Genomic_DNA"/>
</dbReference>
<proteinExistence type="predicted"/>
<sequence length="64" mass="6986">MHASGGTGEICGRSVANTALRWDRCVAWSGCRQCVRVSLLKEVAEGVLCYYIFDLRQGEGVSYG</sequence>
<evidence type="ECO:0000313" key="1">
    <source>
        <dbReference type="EMBL" id="SDW77195.1"/>
    </source>
</evidence>
<dbReference type="AlphaFoldDB" id="A0A1H2W9K4"/>
<dbReference type="Proteomes" id="UP000198816">
    <property type="component" value="Unassembled WGS sequence"/>
</dbReference>
<evidence type="ECO:0000313" key="2">
    <source>
        <dbReference type="Proteomes" id="UP000198816"/>
    </source>
</evidence>
<accession>A0A1H2W9K4</accession>
<organism evidence="1 2">
    <name type="scientific">Thiocapsa roseopersicina</name>
    <dbReference type="NCBI Taxonomy" id="1058"/>
    <lineage>
        <taxon>Bacteria</taxon>
        <taxon>Pseudomonadati</taxon>
        <taxon>Pseudomonadota</taxon>
        <taxon>Gammaproteobacteria</taxon>
        <taxon>Chromatiales</taxon>
        <taxon>Chromatiaceae</taxon>
        <taxon>Thiocapsa</taxon>
    </lineage>
</organism>
<protein>
    <submittedName>
        <fullName evidence="1">Uncharacterized protein</fullName>
    </submittedName>
</protein>
<reference evidence="2" key="1">
    <citation type="submission" date="2016-10" db="EMBL/GenBank/DDBJ databases">
        <authorList>
            <person name="Varghese N."/>
            <person name="Submissions S."/>
        </authorList>
    </citation>
    <scope>NUCLEOTIDE SEQUENCE [LARGE SCALE GENOMIC DNA]</scope>
    <source>
        <strain evidence="2">DSM 217</strain>
    </source>
</reference>
<dbReference type="STRING" id="1058.SAMN05421783_108101"/>